<dbReference type="InterPro" id="IPR050796">
    <property type="entry name" value="SCF_F-box_component"/>
</dbReference>
<protein>
    <submittedName>
        <fullName evidence="2">OLC1v1019312C1</fullName>
    </submittedName>
</protein>
<dbReference type="InterPro" id="IPR006527">
    <property type="entry name" value="F-box-assoc_dom_typ1"/>
</dbReference>
<dbReference type="PANTHER" id="PTHR31672:SF13">
    <property type="entry name" value="F-BOX PROTEIN CPR30-LIKE"/>
    <property type="match status" value="1"/>
</dbReference>
<dbReference type="NCBIfam" id="TIGR01640">
    <property type="entry name" value="F_box_assoc_1"/>
    <property type="match status" value="1"/>
</dbReference>
<name>A0AAV1EE57_OLDCO</name>
<sequence>MFSISSLLNAPTSETTTGKIFRIDYPMKSNRSFQPVGSCNGLVCFQTGENELFLCNPCIKSSLTLPNSGMEKPRCIFSNFGFGYDMSNDDCKVVGVFDFHHNRSYKIKVYSLKNNAWHTTEDFKRGVPCSSLVNVSIVSGKLYWLSSIGSFELADEIYRDMEPPNAEASVGHNGLGEIGGCLSVFYDNGRRHMGDGVLDQVL</sequence>
<evidence type="ECO:0000313" key="2">
    <source>
        <dbReference type="EMBL" id="CAI9117827.1"/>
    </source>
</evidence>
<reference evidence="2" key="1">
    <citation type="submission" date="2023-03" db="EMBL/GenBank/DDBJ databases">
        <authorList>
            <person name="Julca I."/>
        </authorList>
    </citation>
    <scope>NUCLEOTIDE SEQUENCE</scope>
</reference>
<feature type="domain" description="F-box associated beta-propeller type 1" evidence="1">
    <location>
        <begin position="14"/>
        <end position="146"/>
    </location>
</feature>
<accession>A0AAV1EE57</accession>
<dbReference type="Proteomes" id="UP001161247">
    <property type="component" value="Chromosome 9"/>
</dbReference>
<dbReference type="Pfam" id="PF07734">
    <property type="entry name" value="FBA_1"/>
    <property type="match status" value="1"/>
</dbReference>
<keyword evidence="3" id="KW-1185">Reference proteome</keyword>
<gene>
    <name evidence="2" type="ORF">OLC1_LOCUS23826</name>
</gene>
<dbReference type="PANTHER" id="PTHR31672">
    <property type="entry name" value="BNACNNG10540D PROTEIN"/>
    <property type="match status" value="1"/>
</dbReference>
<dbReference type="AlphaFoldDB" id="A0AAV1EE57"/>
<dbReference type="EMBL" id="OX459126">
    <property type="protein sequence ID" value="CAI9117827.1"/>
    <property type="molecule type" value="Genomic_DNA"/>
</dbReference>
<dbReference type="InterPro" id="IPR017451">
    <property type="entry name" value="F-box-assoc_interact_dom"/>
</dbReference>
<proteinExistence type="predicted"/>
<evidence type="ECO:0000259" key="1">
    <source>
        <dbReference type="Pfam" id="PF07734"/>
    </source>
</evidence>
<evidence type="ECO:0000313" key="3">
    <source>
        <dbReference type="Proteomes" id="UP001161247"/>
    </source>
</evidence>
<organism evidence="2 3">
    <name type="scientific">Oldenlandia corymbosa var. corymbosa</name>
    <dbReference type="NCBI Taxonomy" id="529605"/>
    <lineage>
        <taxon>Eukaryota</taxon>
        <taxon>Viridiplantae</taxon>
        <taxon>Streptophyta</taxon>
        <taxon>Embryophyta</taxon>
        <taxon>Tracheophyta</taxon>
        <taxon>Spermatophyta</taxon>
        <taxon>Magnoliopsida</taxon>
        <taxon>eudicotyledons</taxon>
        <taxon>Gunneridae</taxon>
        <taxon>Pentapetalae</taxon>
        <taxon>asterids</taxon>
        <taxon>lamiids</taxon>
        <taxon>Gentianales</taxon>
        <taxon>Rubiaceae</taxon>
        <taxon>Rubioideae</taxon>
        <taxon>Spermacoceae</taxon>
        <taxon>Hedyotis-Oldenlandia complex</taxon>
        <taxon>Oldenlandia</taxon>
    </lineage>
</organism>